<protein>
    <recommendedName>
        <fullName evidence="4">Cell wall anchor protein</fullName>
    </recommendedName>
</protein>
<organism evidence="2 3">
    <name type="scientific">Leeuwenhoekiella aequorea</name>
    <dbReference type="NCBI Taxonomy" id="283736"/>
    <lineage>
        <taxon>Bacteria</taxon>
        <taxon>Pseudomonadati</taxon>
        <taxon>Bacteroidota</taxon>
        <taxon>Flavobacteriia</taxon>
        <taxon>Flavobacteriales</taxon>
        <taxon>Flavobacteriaceae</taxon>
        <taxon>Leeuwenhoekiella</taxon>
    </lineage>
</organism>
<evidence type="ECO:0000313" key="2">
    <source>
        <dbReference type="EMBL" id="RXG24643.1"/>
    </source>
</evidence>
<evidence type="ECO:0008006" key="4">
    <source>
        <dbReference type="Google" id="ProtNLM"/>
    </source>
</evidence>
<proteinExistence type="predicted"/>
<keyword evidence="1" id="KW-0732">Signal</keyword>
<feature type="chain" id="PRO_5020476427" description="Cell wall anchor protein" evidence="1">
    <location>
        <begin position="20"/>
        <end position="472"/>
    </location>
</feature>
<evidence type="ECO:0000256" key="1">
    <source>
        <dbReference type="SAM" id="SignalP"/>
    </source>
</evidence>
<dbReference type="Proteomes" id="UP000289238">
    <property type="component" value="Unassembled WGS sequence"/>
</dbReference>
<dbReference type="OrthoDB" id="581140at2"/>
<dbReference type="RefSeq" id="WP_128756369.1">
    <property type="nucleotide sequence ID" value="NZ_QOVM01000001.1"/>
</dbReference>
<comment type="caution">
    <text evidence="2">The sequence shown here is derived from an EMBL/GenBank/DDBJ whole genome shotgun (WGS) entry which is preliminary data.</text>
</comment>
<feature type="signal peptide" evidence="1">
    <location>
        <begin position="1"/>
        <end position="19"/>
    </location>
</feature>
<keyword evidence="3" id="KW-1185">Reference proteome</keyword>
<evidence type="ECO:0000313" key="3">
    <source>
        <dbReference type="Proteomes" id="UP000289238"/>
    </source>
</evidence>
<reference evidence="2 3" key="1">
    <citation type="submission" date="2018-07" db="EMBL/GenBank/DDBJ databases">
        <title>Leeuwenhoekiella genomics.</title>
        <authorList>
            <person name="Tahon G."/>
            <person name="Willems A."/>
        </authorList>
    </citation>
    <scope>NUCLEOTIDE SEQUENCE [LARGE SCALE GENOMIC DNA]</scope>
    <source>
        <strain evidence="2 3">LMG 22550</strain>
    </source>
</reference>
<dbReference type="AlphaFoldDB" id="A0A4Q0PCT9"/>
<gene>
    <name evidence="2" type="ORF">DSM00_434</name>
</gene>
<sequence>MFYRILASFIFLMVNPVCFSQVGIGTTSPDASALLELKSESQGLLTPRMTTAQRNAISNPANGLVVYDTDESALYYFKSSSWSELQTQKKRDNYVLVKSQSDFPAASGGVITLDEDTFYEINGEIILTNSINLNGAYLSGLDAAEDILKFTGGVVFKGGFGGSIRNVTLSGSKAFEIAGPGIASSESLLIQNTIVNGMTTSVGSISGLGLLFSNIVQFVGNTNGITYSNIGNLLLNNQAWLNSNRGTYEKLTGSFGLIEKVSGFSTVAGSAIAFDVSSNPILPATGSAVMLGTVFSGNSTNAYIRGYTSGSYIGYNFTNDWTVNCPGIPAESDNEATGNIYFDSAPVTVLGSTAIKLPVTTLSTRLFRMSNASVSNRLVYQGKKSRAINIFGAISFTAIGGMRVTFSIRKNGNIVSGTEVIYDIINTNDRQGLSIIGTVDVNPNDYIEIYVERNTSSGTNQFLVTSYNLIGN</sequence>
<dbReference type="EMBL" id="QOVM01000001">
    <property type="protein sequence ID" value="RXG24643.1"/>
    <property type="molecule type" value="Genomic_DNA"/>
</dbReference>
<name>A0A4Q0PCT9_9FLAO</name>
<accession>A0A4Q0PCT9</accession>